<organism evidence="1">
    <name type="scientific">marine sediment metagenome</name>
    <dbReference type="NCBI Taxonomy" id="412755"/>
    <lineage>
        <taxon>unclassified sequences</taxon>
        <taxon>metagenomes</taxon>
        <taxon>ecological metagenomes</taxon>
    </lineage>
</organism>
<evidence type="ECO:0000313" key="1">
    <source>
        <dbReference type="EMBL" id="KKN64409.1"/>
    </source>
</evidence>
<comment type="caution">
    <text evidence="1">The sequence shown here is derived from an EMBL/GenBank/DDBJ whole genome shotgun (WGS) entry which is preliminary data.</text>
</comment>
<dbReference type="EMBL" id="LAZR01000556">
    <property type="protein sequence ID" value="KKN64409.1"/>
    <property type="molecule type" value="Genomic_DNA"/>
</dbReference>
<dbReference type="AlphaFoldDB" id="A0A0F9SBJ7"/>
<protein>
    <submittedName>
        <fullName evidence="1">Uncharacterized protein</fullName>
    </submittedName>
</protein>
<accession>A0A0F9SBJ7</accession>
<gene>
    <name evidence="1" type="ORF">LCGC14_0492090</name>
</gene>
<name>A0A0F9SBJ7_9ZZZZ</name>
<sequence>MKEKKIKYRKNTNEGFNVDDEIFQIIRNILDSLEQIFIKLHPLLEKTLLMEDAKEIRKNGSLRDIIQLLDNISKEYKRLSFHVVTKKLTQGIDDLKT</sequence>
<reference evidence="1" key="1">
    <citation type="journal article" date="2015" name="Nature">
        <title>Complex archaea that bridge the gap between prokaryotes and eukaryotes.</title>
        <authorList>
            <person name="Spang A."/>
            <person name="Saw J.H."/>
            <person name="Jorgensen S.L."/>
            <person name="Zaremba-Niedzwiedzka K."/>
            <person name="Martijn J."/>
            <person name="Lind A.E."/>
            <person name="van Eijk R."/>
            <person name="Schleper C."/>
            <person name="Guy L."/>
            <person name="Ettema T.J."/>
        </authorList>
    </citation>
    <scope>NUCLEOTIDE SEQUENCE</scope>
</reference>
<proteinExistence type="predicted"/>